<reference evidence="2 3" key="1">
    <citation type="journal article" date="2023" name="Plants (Basel)">
        <title>Bridging the Gap: Combining Genomics and Transcriptomics Approaches to Understand Stylosanthes scabra, an Orphan Legume from the Brazilian Caatinga.</title>
        <authorList>
            <person name="Ferreira-Neto J.R.C."/>
            <person name="da Silva M.D."/>
            <person name="Binneck E."/>
            <person name="de Melo N.F."/>
            <person name="da Silva R.H."/>
            <person name="de Melo A.L.T.M."/>
            <person name="Pandolfi V."/>
            <person name="Bustamante F.O."/>
            <person name="Brasileiro-Vidal A.C."/>
            <person name="Benko-Iseppon A.M."/>
        </authorList>
    </citation>
    <scope>NUCLEOTIDE SEQUENCE [LARGE SCALE GENOMIC DNA]</scope>
    <source>
        <tissue evidence="2">Leaves</tissue>
    </source>
</reference>
<keyword evidence="3" id="KW-1185">Reference proteome</keyword>
<accession>A0ABU6WDQ3</accession>
<feature type="compositionally biased region" description="Polar residues" evidence="1">
    <location>
        <begin position="57"/>
        <end position="95"/>
    </location>
</feature>
<feature type="compositionally biased region" description="Polar residues" evidence="1">
    <location>
        <begin position="202"/>
        <end position="213"/>
    </location>
</feature>
<evidence type="ECO:0000313" key="3">
    <source>
        <dbReference type="Proteomes" id="UP001341840"/>
    </source>
</evidence>
<name>A0ABU6WDQ3_9FABA</name>
<comment type="caution">
    <text evidence="2">The sequence shown here is derived from an EMBL/GenBank/DDBJ whole genome shotgun (WGS) entry which is preliminary data.</text>
</comment>
<evidence type="ECO:0000256" key="1">
    <source>
        <dbReference type="SAM" id="MobiDB-lite"/>
    </source>
</evidence>
<protein>
    <submittedName>
        <fullName evidence="2">Uncharacterized protein</fullName>
    </submittedName>
</protein>
<feature type="region of interest" description="Disordered" evidence="1">
    <location>
        <begin position="54"/>
        <end position="95"/>
    </location>
</feature>
<dbReference type="EMBL" id="JASCZI010181400">
    <property type="protein sequence ID" value="MED6183028.1"/>
    <property type="molecule type" value="Genomic_DNA"/>
</dbReference>
<dbReference type="Proteomes" id="UP001341840">
    <property type="component" value="Unassembled WGS sequence"/>
</dbReference>
<evidence type="ECO:0000313" key="2">
    <source>
        <dbReference type="EMBL" id="MED6183028.1"/>
    </source>
</evidence>
<gene>
    <name evidence="2" type="ORF">PIB30_034152</name>
</gene>
<feature type="region of interest" description="Disordered" evidence="1">
    <location>
        <begin position="195"/>
        <end position="226"/>
    </location>
</feature>
<organism evidence="2 3">
    <name type="scientific">Stylosanthes scabra</name>
    <dbReference type="NCBI Taxonomy" id="79078"/>
    <lineage>
        <taxon>Eukaryota</taxon>
        <taxon>Viridiplantae</taxon>
        <taxon>Streptophyta</taxon>
        <taxon>Embryophyta</taxon>
        <taxon>Tracheophyta</taxon>
        <taxon>Spermatophyta</taxon>
        <taxon>Magnoliopsida</taxon>
        <taxon>eudicotyledons</taxon>
        <taxon>Gunneridae</taxon>
        <taxon>Pentapetalae</taxon>
        <taxon>rosids</taxon>
        <taxon>fabids</taxon>
        <taxon>Fabales</taxon>
        <taxon>Fabaceae</taxon>
        <taxon>Papilionoideae</taxon>
        <taxon>50 kb inversion clade</taxon>
        <taxon>dalbergioids sensu lato</taxon>
        <taxon>Dalbergieae</taxon>
        <taxon>Pterocarpus clade</taxon>
        <taxon>Stylosanthes</taxon>
    </lineage>
</organism>
<sequence>MPHVSDNRQPRRRMMVETRTTARDWQWLEDMMAEDALAAQPMQMIRRIPKNYARRTGGQTTQAVEEAGTSSQAYLPSTPQIQGTTIPSSMSSPSQQAFLDELSSPGFQHFISDMLHEGDGGYRPDTQFDLGWQWVSEGVGSSRPERARVRSIACLYGSWWDSSISSTRSGWILGRIVYGVCPSADSSGVTYTNSAARRASSTGAGPQSSTSSRVQHRRPYGRRNWEGNKHRVHALTAVARLKPWMLRSSGGVASCPCASRSRESSFVPFVPNA</sequence>
<proteinExistence type="predicted"/>